<keyword evidence="5" id="KW-0547">Nucleotide-binding</keyword>
<evidence type="ECO:0000313" key="13">
    <source>
        <dbReference type="Proteomes" id="UP000280501"/>
    </source>
</evidence>
<keyword evidence="9" id="KW-1133">Transmembrane helix</keyword>
<keyword evidence="9" id="KW-0812">Transmembrane</keyword>
<feature type="transmembrane region" description="Helical" evidence="9">
    <location>
        <begin position="109"/>
        <end position="125"/>
    </location>
</feature>
<sequence>MTTIAGMRTADGQALRRPFGAALRRTAAPGATAPARRDWIIVGAAGAGVVVETALRQDLAWPVASALAALAVLAALPWRRVRPFAVVAWTFGIGAAHDLADIVAGHGSTGLYSAAVAVLAPYALFRWGSGRAILAGGPLIAGGFALSVVAGVGGVDDAIGGATVIVLVALIGEVARQRSTARARELDRVRAREREAVARDLHDTVAHHLSAVAVRAQAGQVSAAAESGGADGHAAAVEALRLVEAEARRALAEMRSLVGVLRSETPQELTRGLDRLQDLADPGPPPVRLDVADDVEPLPAATSTAVVRIAQEAVANARRHARGATGIAVTLKRREGALDLVVHDDGTSAPHAWRGPGHEPSSDAGFGLTGMNERARALGGTLAAGPDDVRGWTVHAVLPVPATPHESRGTEAR</sequence>
<dbReference type="GO" id="GO:0016020">
    <property type="term" value="C:membrane"/>
    <property type="evidence" value="ECO:0007669"/>
    <property type="project" value="InterPro"/>
</dbReference>
<dbReference type="InterPro" id="IPR050482">
    <property type="entry name" value="Sensor_HK_TwoCompSys"/>
</dbReference>
<gene>
    <name evidence="12" type="ORF">EDD34_2638</name>
</gene>
<proteinExistence type="predicted"/>
<dbReference type="AlphaFoldDB" id="A0A3N4ZM53"/>
<organism evidence="12 13">
    <name type="scientific">Myceligenerans xiligouense</name>
    <dbReference type="NCBI Taxonomy" id="253184"/>
    <lineage>
        <taxon>Bacteria</taxon>
        <taxon>Bacillati</taxon>
        <taxon>Actinomycetota</taxon>
        <taxon>Actinomycetes</taxon>
        <taxon>Micrococcales</taxon>
        <taxon>Promicromonosporaceae</taxon>
        <taxon>Myceligenerans</taxon>
    </lineage>
</organism>
<evidence type="ECO:0000259" key="11">
    <source>
        <dbReference type="Pfam" id="PF07730"/>
    </source>
</evidence>
<keyword evidence="9" id="KW-0472">Membrane</keyword>
<evidence type="ECO:0000256" key="6">
    <source>
        <dbReference type="ARBA" id="ARBA00022777"/>
    </source>
</evidence>
<keyword evidence="13" id="KW-1185">Reference proteome</keyword>
<dbReference type="GO" id="GO:0005524">
    <property type="term" value="F:ATP binding"/>
    <property type="evidence" value="ECO:0007669"/>
    <property type="project" value="UniProtKB-KW"/>
</dbReference>
<keyword evidence="7" id="KW-0067">ATP-binding</keyword>
<dbReference type="Proteomes" id="UP000280501">
    <property type="component" value="Unassembled WGS sequence"/>
</dbReference>
<evidence type="ECO:0000256" key="2">
    <source>
        <dbReference type="ARBA" id="ARBA00012438"/>
    </source>
</evidence>
<dbReference type="Pfam" id="PF02518">
    <property type="entry name" value="HATPase_c"/>
    <property type="match status" value="1"/>
</dbReference>
<evidence type="ECO:0000256" key="3">
    <source>
        <dbReference type="ARBA" id="ARBA00022553"/>
    </source>
</evidence>
<keyword evidence="4" id="KW-0808">Transferase</keyword>
<protein>
    <recommendedName>
        <fullName evidence="2">histidine kinase</fullName>
        <ecNumber evidence="2">2.7.13.3</ecNumber>
    </recommendedName>
</protein>
<evidence type="ECO:0000256" key="9">
    <source>
        <dbReference type="SAM" id="Phobius"/>
    </source>
</evidence>
<accession>A0A3N4ZM53</accession>
<evidence type="ECO:0000313" key="12">
    <source>
        <dbReference type="EMBL" id="RPF21995.1"/>
    </source>
</evidence>
<evidence type="ECO:0000256" key="1">
    <source>
        <dbReference type="ARBA" id="ARBA00000085"/>
    </source>
</evidence>
<reference evidence="12 13" key="1">
    <citation type="submission" date="2018-11" db="EMBL/GenBank/DDBJ databases">
        <title>Sequencing the genomes of 1000 actinobacteria strains.</title>
        <authorList>
            <person name="Klenk H.-P."/>
        </authorList>
    </citation>
    <scope>NUCLEOTIDE SEQUENCE [LARGE SCALE GENOMIC DNA]</scope>
    <source>
        <strain evidence="12 13">DSM 15700</strain>
    </source>
</reference>
<comment type="catalytic activity">
    <reaction evidence="1">
        <text>ATP + protein L-histidine = ADP + protein N-phospho-L-histidine.</text>
        <dbReference type="EC" id="2.7.13.3"/>
    </reaction>
</comment>
<feature type="domain" description="Signal transduction histidine kinase subgroup 3 dimerisation and phosphoacceptor" evidence="11">
    <location>
        <begin position="193"/>
        <end position="264"/>
    </location>
</feature>
<dbReference type="Gene3D" id="1.20.5.1930">
    <property type="match status" value="1"/>
</dbReference>
<dbReference type="Gene3D" id="3.30.565.10">
    <property type="entry name" value="Histidine kinase-like ATPase, C-terminal domain"/>
    <property type="match status" value="1"/>
</dbReference>
<dbReference type="GO" id="GO:0000155">
    <property type="term" value="F:phosphorelay sensor kinase activity"/>
    <property type="evidence" value="ECO:0007669"/>
    <property type="project" value="InterPro"/>
</dbReference>
<dbReference type="PANTHER" id="PTHR24421">
    <property type="entry name" value="NITRATE/NITRITE SENSOR PROTEIN NARX-RELATED"/>
    <property type="match status" value="1"/>
</dbReference>
<feature type="transmembrane region" description="Helical" evidence="9">
    <location>
        <begin position="132"/>
        <end position="152"/>
    </location>
</feature>
<keyword evidence="8" id="KW-0902">Two-component regulatory system</keyword>
<feature type="transmembrane region" description="Helical" evidence="9">
    <location>
        <begin position="158"/>
        <end position="175"/>
    </location>
</feature>
<name>A0A3N4ZM53_9MICO</name>
<dbReference type="InterPro" id="IPR011712">
    <property type="entry name" value="Sig_transdc_His_kin_sub3_dim/P"/>
</dbReference>
<dbReference type="CDD" id="cd16917">
    <property type="entry name" value="HATPase_UhpB-NarQ-NarX-like"/>
    <property type="match status" value="1"/>
</dbReference>
<evidence type="ECO:0000256" key="4">
    <source>
        <dbReference type="ARBA" id="ARBA00022679"/>
    </source>
</evidence>
<dbReference type="Pfam" id="PF07730">
    <property type="entry name" value="HisKA_3"/>
    <property type="match status" value="1"/>
</dbReference>
<keyword evidence="6 12" id="KW-0418">Kinase</keyword>
<dbReference type="PANTHER" id="PTHR24421:SF10">
    <property type="entry name" value="NITRATE_NITRITE SENSOR PROTEIN NARQ"/>
    <property type="match status" value="1"/>
</dbReference>
<comment type="caution">
    <text evidence="12">The sequence shown here is derived from an EMBL/GenBank/DDBJ whole genome shotgun (WGS) entry which is preliminary data.</text>
</comment>
<evidence type="ECO:0000256" key="5">
    <source>
        <dbReference type="ARBA" id="ARBA00022741"/>
    </source>
</evidence>
<dbReference type="GO" id="GO:0046983">
    <property type="term" value="F:protein dimerization activity"/>
    <property type="evidence" value="ECO:0007669"/>
    <property type="project" value="InterPro"/>
</dbReference>
<dbReference type="EMBL" id="RKQZ01000001">
    <property type="protein sequence ID" value="RPF21995.1"/>
    <property type="molecule type" value="Genomic_DNA"/>
</dbReference>
<feature type="transmembrane region" description="Helical" evidence="9">
    <location>
        <begin position="59"/>
        <end position="77"/>
    </location>
</feature>
<evidence type="ECO:0000256" key="8">
    <source>
        <dbReference type="ARBA" id="ARBA00023012"/>
    </source>
</evidence>
<dbReference type="SUPFAM" id="SSF55874">
    <property type="entry name" value="ATPase domain of HSP90 chaperone/DNA topoisomerase II/histidine kinase"/>
    <property type="match status" value="1"/>
</dbReference>
<keyword evidence="3" id="KW-0597">Phosphoprotein</keyword>
<dbReference type="InterPro" id="IPR003594">
    <property type="entry name" value="HATPase_dom"/>
</dbReference>
<feature type="domain" description="Histidine kinase/HSP90-like ATPase" evidence="10">
    <location>
        <begin position="304"/>
        <end position="401"/>
    </location>
</feature>
<evidence type="ECO:0000259" key="10">
    <source>
        <dbReference type="Pfam" id="PF02518"/>
    </source>
</evidence>
<dbReference type="EC" id="2.7.13.3" evidence="2"/>
<dbReference type="InterPro" id="IPR036890">
    <property type="entry name" value="HATPase_C_sf"/>
</dbReference>
<evidence type="ECO:0000256" key="7">
    <source>
        <dbReference type="ARBA" id="ARBA00022840"/>
    </source>
</evidence>